<proteinExistence type="predicted"/>
<evidence type="ECO:0000313" key="4">
    <source>
        <dbReference type="EMBL" id="KAF8789187.1"/>
    </source>
</evidence>
<dbReference type="Gene3D" id="3.30.2160.10">
    <property type="entry name" value="Hect, E3 ligase catalytic domain"/>
    <property type="match status" value="1"/>
</dbReference>
<reference evidence="4" key="1">
    <citation type="journal article" date="2020" name="bioRxiv">
        <title>Chromosome-level reference genome of the European wasp spider Argiope bruennichi: a resource for studies on range expansion and evolutionary adaptation.</title>
        <authorList>
            <person name="Sheffer M.M."/>
            <person name="Hoppe A."/>
            <person name="Krehenwinkel H."/>
            <person name="Uhl G."/>
            <person name="Kuss A.W."/>
            <person name="Jensen L."/>
            <person name="Jensen C."/>
            <person name="Gillespie R.G."/>
            <person name="Hoff K.J."/>
            <person name="Prost S."/>
        </authorList>
    </citation>
    <scope>NUCLEOTIDE SEQUENCE</scope>
</reference>
<comment type="caution">
    <text evidence="2">Lacks conserved residue(s) required for the propagation of feature annotation.</text>
</comment>
<organism evidence="4 5">
    <name type="scientific">Argiope bruennichi</name>
    <name type="common">Wasp spider</name>
    <name type="synonym">Aranea bruennichi</name>
    <dbReference type="NCBI Taxonomy" id="94029"/>
    <lineage>
        <taxon>Eukaryota</taxon>
        <taxon>Metazoa</taxon>
        <taxon>Ecdysozoa</taxon>
        <taxon>Arthropoda</taxon>
        <taxon>Chelicerata</taxon>
        <taxon>Arachnida</taxon>
        <taxon>Araneae</taxon>
        <taxon>Araneomorphae</taxon>
        <taxon>Entelegynae</taxon>
        <taxon>Araneoidea</taxon>
        <taxon>Araneidae</taxon>
        <taxon>Argiope</taxon>
    </lineage>
</organism>
<comment type="caution">
    <text evidence="4">The sequence shown here is derived from an EMBL/GenBank/DDBJ whole genome shotgun (WGS) entry which is preliminary data.</text>
</comment>
<dbReference type="SUPFAM" id="SSF56204">
    <property type="entry name" value="Hect, E3 ligase catalytic domain"/>
    <property type="match status" value="1"/>
</dbReference>
<keyword evidence="5" id="KW-1185">Reference proteome</keyword>
<dbReference type="AlphaFoldDB" id="A0A8T0FD25"/>
<dbReference type="Proteomes" id="UP000807504">
    <property type="component" value="Unassembled WGS sequence"/>
</dbReference>
<evidence type="ECO:0000256" key="1">
    <source>
        <dbReference type="ARBA" id="ARBA00022786"/>
    </source>
</evidence>
<dbReference type="PROSITE" id="PS50237">
    <property type="entry name" value="HECT"/>
    <property type="match status" value="1"/>
</dbReference>
<sequence>MQEQLTAKVKWVANEIGLIKQPDIPDTDEAKPLTTISMLMGIAMRTGSPLSLNLAEPVWKQLTGMALTPTDLTEVDKDYVAGLISVRYMEPDTVRKFDLPFSTHSTTGTEVPLSSKYSSVTPENRIEYIRLALSYRLHEFDEQVSAVREGMSKVIPVPLLSLFTGSELETMNPFFNVHVFKGLSIDIMFRNVIRKSRWNVQLSSRPFTL</sequence>
<name>A0A8T0FD25_ARGBR</name>
<evidence type="ECO:0000259" key="3">
    <source>
        <dbReference type="PROSITE" id="PS50237"/>
    </source>
</evidence>
<reference evidence="4" key="2">
    <citation type="submission" date="2020-06" db="EMBL/GenBank/DDBJ databases">
        <authorList>
            <person name="Sheffer M."/>
        </authorList>
    </citation>
    <scope>NUCLEOTIDE SEQUENCE</scope>
</reference>
<dbReference type="InterPro" id="IPR042469">
    <property type="entry name" value="HECTD3"/>
</dbReference>
<dbReference type="GO" id="GO:0004842">
    <property type="term" value="F:ubiquitin-protein transferase activity"/>
    <property type="evidence" value="ECO:0007669"/>
    <property type="project" value="InterPro"/>
</dbReference>
<dbReference type="InterPro" id="IPR000569">
    <property type="entry name" value="HECT_dom"/>
</dbReference>
<accession>A0A8T0FD25</accession>
<dbReference type="EMBL" id="JABXBU010000012">
    <property type="protein sequence ID" value="KAF8789187.1"/>
    <property type="molecule type" value="Genomic_DNA"/>
</dbReference>
<dbReference type="GO" id="GO:0009966">
    <property type="term" value="P:regulation of signal transduction"/>
    <property type="evidence" value="ECO:0007669"/>
    <property type="project" value="UniProtKB-ARBA"/>
</dbReference>
<feature type="domain" description="HECT" evidence="3">
    <location>
        <begin position="36"/>
        <end position="171"/>
    </location>
</feature>
<dbReference type="InterPro" id="IPR035983">
    <property type="entry name" value="Hect_E3_ubiquitin_ligase"/>
</dbReference>
<evidence type="ECO:0000256" key="2">
    <source>
        <dbReference type="PROSITE-ProRule" id="PRU00104"/>
    </source>
</evidence>
<evidence type="ECO:0000313" key="5">
    <source>
        <dbReference type="Proteomes" id="UP000807504"/>
    </source>
</evidence>
<keyword evidence="1 2" id="KW-0833">Ubl conjugation pathway</keyword>
<dbReference type="PANTHER" id="PTHR46654:SF1">
    <property type="entry name" value="E3 UBIQUITIN-PROTEIN LIGASE HECTD3"/>
    <property type="match status" value="1"/>
</dbReference>
<dbReference type="PANTHER" id="PTHR46654">
    <property type="entry name" value="E3 UBIQUITIN-PROTEIN LIGASE HECTD3"/>
    <property type="match status" value="1"/>
</dbReference>
<gene>
    <name evidence="4" type="ORF">HNY73_007148</name>
</gene>
<dbReference type="Pfam" id="PF00632">
    <property type="entry name" value="HECT"/>
    <property type="match status" value="1"/>
</dbReference>
<protein>
    <submittedName>
        <fullName evidence="4">Putative E3 ubiquitin-protein ligase HERC2 like protein</fullName>
    </submittedName>
</protein>